<feature type="domain" description="Group II intron maturase-specific" evidence="1">
    <location>
        <begin position="1"/>
        <end position="49"/>
    </location>
</feature>
<protein>
    <submittedName>
        <fullName evidence="2">Group II intron maturase-specific domain-containing protein</fullName>
    </submittedName>
</protein>
<organism evidence="2 3">
    <name type="scientific">Mesorhizobium newzealandense</name>
    <dbReference type="NCBI Taxonomy" id="1300302"/>
    <lineage>
        <taxon>Bacteria</taxon>
        <taxon>Pseudomonadati</taxon>
        <taxon>Pseudomonadota</taxon>
        <taxon>Alphaproteobacteria</taxon>
        <taxon>Hyphomicrobiales</taxon>
        <taxon>Phyllobacteriaceae</taxon>
        <taxon>Mesorhizobium</taxon>
    </lineage>
</organism>
<dbReference type="Pfam" id="PF08388">
    <property type="entry name" value="GIIM"/>
    <property type="match status" value="1"/>
</dbReference>
<dbReference type="Proteomes" id="UP001597405">
    <property type="component" value="Unassembled WGS sequence"/>
</dbReference>
<name>A0ABW4UES0_9HYPH</name>
<sequence>MLRGWINYNGRYHKSAPSRALMHLDLRLARWAMSKYRCLRRHRRRARYWVQAHAP</sequence>
<evidence type="ECO:0000259" key="1">
    <source>
        <dbReference type="Pfam" id="PF08388"/>
    </source>
</evidence>
<dbReference type="EMBL" id="JBHUGZ010000016">
    <property type="protein sequence ID" value="MFD1985506.1"/>
    <property type="molecule type" value="Genomic_DNA"/>
</dbReference>
<gene>
    <name evidence="2" type="ORF">ACFSOZ_23750</name>
</gene>
<dbReference type="InterPro" id="IPR013597">
    <property type="entry name" value="Mat_intron_G2"/>
</dbReference>
<comment type="caution">
    <text evidence="2">The sequence shown here is derived from an EMBL/GenBank/DDBJ whole genome shotgun (WGS) entry which is preliminary data.</text>
</comment>
<keyword evidence="3" id="KW-1185">Reference proteome</keyword>
<accession>A0ABW4UES0</accession>
<evidence type="ECO:0000313" key="3">
    <source>
        <dbReference type="Proteomes" id="UP001597405"/>
    </source>
</evidence>
<dbReference type="RefSeq" id="WP_379102029.1">
    <property type="nucleotide sequence ID" value="NZ_JBHUGZ010000016.1"/>
</dbReference>
<proteinExistence type="predicted"/>
<reference evidence="3" key="1">
    <citation type="journal article" date="2019" name="Int. J. Syst. Evol. Microbiol.">
        <title>The Global Catalogue of Microorganisms (GCM) 10K type strain sequencing project: providing services to taxonomists for standard genome sequencing and annotation.</title>
        <authorList>
            <consortium name="The Broad Institute Genomics Platform"/>
            <consortium name="The Broad Institute Genome Sequencing Center for Infectious Disease"/>
            <person name="Wu L."/>
            <person name="Ma J."/>
        </authorList>
    </citation>
    <scope>NUCLEOTIDE SEQUENCE [LARGE SCALE GENOMIC DNA]</scope>
    <source>
        <strain evidence="3">CGMCC 1.16225</strain>
    </source>
</reference>
<evidence type="ECO:0000313" key="2">
    <source>
        <dbReference type="EMBL" id="MFD1985506.1"/>
    </source>
</evidence>